<evidence type="ECO:0000313" key="5">
    <source>
        <dbReference type="EMBL" id="KAG6945169.1"/>
    </source>
</evidence>
<protein>
    <recommendedName>
        <fullName evidence="4">ABC transporter domain-containing protein</fullName>
    </recommendedName>
</protein>
<proteinExistence type="predicted"/>
<dbReference type="Pfam" id="PF19055">
    <property type="entry name" value="ABC2_membrane_7"/>
    <property type="match status" value="1"/>
</dbReference>
<dbReference type="InterPro" id="IPR043926">
    <property type="entry name" value="ABCG_dom"/>
</dbReference>
<dbReference type="InterPro" id="IPR003593">
    <property type="entry name" value="AAA+_ATPase"/>
</dbReference>
<keyword evidence="2 3" id="KW-0472">Membrane</keyword>
<gene>
    <name evidence="5" type="ORF">JG688_00016707</name>
</gene>
<feature type="transmembrane region" description="Helical" evidence="3">
    <location>
        <begin position="448"/>
        <end position="469"/>
    </location>
</feature>
<feature type="domain" description="ABC transporter" evidence="4">
    <location>
        <begin position="514"/>
        <end position="728"/>
    </location>
</feature>
<evidence type="ECO:0000256" key="3">
    <source>
        <dbReference type="SAM" id="Phobius"/>
    </source>
</evidence>
<feature type="transmembrane region" description="Helical" evidence="3">
    <location>
        <begin position="475"/>
        <end position="500"/>
    </location>
</feature>
<evidence type="ECO:0000256" key="1">
    <source>
        <dbReference type="ARBA" id="ARBA00022448"/>
    </source>
</evidence>
<dbReference type="FunFam" id="3.40.50.300:FF:002615">
    <property type="entry name" value="ABC transporter"/>
    <property type="match status" value="1"/>
</dbReference>
<dbReference type="AlphaFoldDB" id="A0A8J5MC94"/>
<dbReference type="GO" id="GO:0016887">
    <property type="term" value="F:ATP hydrolysis activity"/>
    <property type="evidence" value="ECO:0007669"/>
    <property type="project" value="InterPro"/>
</dbReference>
<dbReference type="FunFam" id="3.40.50.300:FF:000528">
    <property type="entry name" value="ABC transporter G family member 31"/>
    <property type="match status" value="1"/>
</dbReference>
<dbReference type="SMART" id="SM00382">
    <property type="entry name" value="AAA"/>
    <property type="match status" value="2"/>
</dbReference>
<dbReference type="PROSITE" id="PS50893">
    <property type="entry name" value="ABC_TRANSPORTER_2"/>
    <property type="match status" value="2"/>
</dbReference>
<reference evidence="5" key="1">
    <citation type="submission" date="2021-01" db="EMBL/GenBank/DDBJ databases">
        <title>Phytophthora aleatoria, a newly-described species from Pinus radiata is distinct from Phytophthora cactorum isolates based on comparative genomics.</title>
        <authorList>
            <person name="Mcdougal R."/>
            <person name="Panda P."/>
            <person name="Williams N."/>
            <person name="Studholme D.J."/>
        </authorList>
    </citation>
    <scope>NUCLEOTIDE SEQUENCE</scope>
    <source>
        <strain evidence="5">NZFS 4037</strain>
    </source>
</reference>
<keyword evidence="1" id="KW-0813">Transport</keyword>
<dbReference type="Proteomes" id="UP000709295">
    <property type="component" value="Unassembled WGS sequence"/>
</dbReference>
<dbReference type="EMBL" id="JAENGY010002170">
    <property type="protein sequence ID" value="KAG6945169.1"/>
    <property type="molecule type" value="Genomic_DNA"/>
</dbReference>
<dbReference type="PANTHER" id="PTHR19241">
    <property type="entry name" value="ATP-BINDING CASSETTE TRANSPORTER"/>
    <property type="match status" value="1"/>
</dbReference>
<evidence type="ECO:0000313" key="6">
    <source>
        <dbReference type="Proteomes" id="UP000709295"/>
    </source>
</evidence>
<comment type="caution">
    <text evidence="5">The sequence shown here is derived from an EMBL/GenBank/DDBJ whole genome shotgun (WGS) entry which is preliminary data.</text>
</comment>
<evidence type="ECO:0000256" key="2">
    <source>
        <dbReference type="ARBA" id="ARBA00023136"/>
    </source>
</evidence>
<dbReference type="GO" id="GO:0005524">
    <property type="term" value="F:ATP binding"/>
    <property type="evidence" value="ECO:0007669"/>
    <property type="project" value="InterPro"/>
</dbReference>
<keyword evidence="6" id="KW-1185">Reference proteome</keyword>
<name>A0A8J5MC94_9STRA</name>
<feature type="domain" description="ABC transporter" evidence="4">
    <location>
        <begin position="85"/>
        <end position="351"/>
    </location>
</feature>
<sequence>MHPGDNVEPLVPVIEYDDAKALMIRGPLELHDHVTSRMEKALNMTLPQMEVCFKEVSISVGITVKDKNDLKMTLPTLPNEMMKAIRGVVAKKHTVRKEILTNVSGVFKPGTITLVLGQPGSSKSALMKVLSGRFPEDKNITIEGDVTYNGTPIAEIRKHLPQLVSYVPQRDEHYALLTAKETLEFAHACCGGDLAEYWDKQFVHGTLEENAEALQVVQAMYQHYPDLVIQQLGLENCQNNVVGDEMLRGVSGGERKRVTTGEMEFGNAYVKMMDEISTGLDSAATFDIITMQRSIAKKFRKTVVISLLQPSPELFALFDNVMILNEGRVMYHGPCEKALGYFEGLGFKRPPQRDVADFLMDLGTNEQWHYEVSSDVPRSAREFAVAFERSSVYTHVLKDVEDSVRSSLVHDKEARIDAQPEFYQSFWASTTLLMKRQVIMMRREMSGLIGRLAMNTTMALLYGCVFYQFDPANPQLAMGIIFEAALCLSLALAAQIPVIIAARVVNEQFIPVTVAFKDLWYTVPDPANPKETIDLLKGISGYALPGTITALMGSSGAATDLAIRRSTGYCEQMDIHSESSTIREALTFSAFLRQGADVPDSYKYDSVDTCLELLGLTPIADRIILGSSMEQMKRLTIGVELAAQPSVLFLDEPTSGLDARSAKLIMDGVRKVADTGRTVVCTIHQPSAEVFQVFDSMLLLKRGGETVFAGELGRNACDMIKYFESIEGVEKLRDNYNPASWMLDRTSRVFAIESGS</sequence>
<keyword evidence="3" id="KW-1133">Transmembrane helix</keyword>
<dbReference type="Pfam" id="PF00005">
    <property type="entry name" value="ABC_tran"/>
    <property type="match status" value="1"/>
</dbReference>
<dbReference type="InterPro" id="IPR003439">
    <property type="entry name" value="ABC_transporter-like_ATP-bd"/>
</dbReference>
<evidence type="ECO:0000259" key="4">
    <source>
        <dbReference type="PROSITE" id="PS50893"/>
    </source>
</evidence>
<accession>A0A8J5MC94</accession>
<dbReference type="GO" id="GO:0140359">
    <property type="term" value="F:ABC-type transporter activity"/>
    <property type="evidence" value="ECO:0007669"/>
    <property type="project" value="InterPro"/>
</dbReference>
<organism evidence="5 6">
    <name type="scientific">Phytophthora aleatoria</name>
    <dbReference type="NCBI Taxonomy" id="2496075"/>
    <lineage>
        <taxon>Eukaryota</taxon>
        <taxon>Sar</taxon>
        <taxon>Stramenopiles</taxon>
        <taxon>Oomycota</taxon>
        <taxon>Peronosporomycetes</taxon>
        <taxon>Peronosporales</taxon>
        <taxon>Peronosporaceae</taxon>
        <taxon>Phytophthora</taxon>
    </lineage>
</organism>
<keyword evidence="3" id="KW-0812">Transmembrane</keyword>